<evidence type="ECO:0000256" key="3">
    <source>
        <dbReference type="ARBA" id="ARBA00005189"/>
    </source>
</evidence>
<protein>
    <recommendedName>
        <fullName evidence="14 17">Phosphatidylinositol phosphate synthase</fullName>
        <shortName evidence="17">PIP synthase</shortName>
        <ecNumber evidence="17">2.7.8.-</ecNumber>
    </recommendedName>
    <alternativeName>
        <fullName evidence="15 17">CDP-diacylglycerol--D-myo-inositol-3-phosphate 3-phosphatidyltransferase</fullName>
    </alternativeName>
</protein>
<keyword evidence="17" id="KW-0444">Lipid biosynthesis</keyword>
<dbReference type="RefSeq" id="WP_022862104.1">
    <property type="nucleotide sequence ID" value="NZ_ATVG01000001.1"/>
</dbReference>
<evidence type="ECO:0000313" key="19">
    <source>
        <dbReference type="EMBL" id="WCZ32630.1"/>
    </source>
</evidence>
<dbReference type="HAMAP" id="MF_02241">
    <property type="entry name" value="PIP_synthase"/>
    <property type="match status" value="1"/>
</dbReference>
<sequence>MLSVHGRKPARRFVEPVASSFLRMGLSPNAVTLIGTACTIAIAVILIPTGHLAAAAILSGVFAAFDMIDGTMARLSGGGTRFGATLDASCDRVTDGALFAAIVWYLVYRVDAHPSTVAAALIVLVTSQVISYVKARGEASGFTMVGGLIERPERLIIGLVGVGLEGFGVPNILAVSLWILAVGSIFTVGQRLLKAAAQDTGQRVVANSAGAVVPAQGTASAQSAAGRASR</sequence>
<evidence type="ECO:0000256" key="7">
    <source>
        <dbReference type="ARBA" id="ARBA00022679"/>
    </source>
</evidence>
<keyword evidence="8 17" id="KW-0812">Transmembrane</keyword>
<keyword evidence="11 17" id="KW-1133">Transmembrane helix</keyword>
<comment type="catalytic activity">
    <reaction evidence="16 17">
        <text>a CDP-1,2-diacyl-sn-glycerol + 1D-myo-inositol 3-phosphate = a 1,2-diacyl-sn-glycero-3-phospho-(1D-myo-inositol-3-phosphate) + CMP + H(+)</text>
        <dbReference type="Rhea" id="RHEA:60504"/>
        <dbReference type="ChEBI" id="CHEBI:15378"/>
        <dbReference type="ChEBI" id="CHEBI:58088"/>
        <dbReference type="ChEBI" id="CHEBI:58332"/>
        <dbReference type="ChEBI" id="CHEBI:58401"/>
        <dbReference type="ChEBI" id="CHEBI:60377"/>
    </reaction>
</comment>
<comment type="pathway">
    <text evidence="2 17">Phospholipid metabolism; phosphatidylinositol phosphate biosynthesis.</text>
</comment>
<comment type="subcellular location">
    <subcellularLocation>
        <location evidence="1 17">Cell membrane</location>
        <topology evidence="1 17">Multi-pass membrane protein</topology>
    </subcellularLocation>
</comment>
<evidence type="ECO:0000256" key="15">
    <source>
        <dbReference type="ARBA" id="ARBA00033137"/>
    </source>
</evidence>
<evidence type="ECO:0000256" key="9">
    <source>
        <dbReference type="ARBA" id="ARBA00022723"/>
    </source>
</evidence>
<dbReference type="InterPro" id="IPR048254">
    <property type="entry name" value="CDP_ALCOHOL_P_TRANSF_CS"/>
</dbReference>
<gene>
    <name evidence="19" type="primary">pgsA1</name>
    <name evidence="19" type="ORF">CMASS_05945</name>
</gene>
<comment type="subunit">
    <text evidence="5 17">Homodimer.</text>
</comment>
<dbReference type="EMBL" id="CP063189">
    <property type="protein sequence ID" value="WCZ32630.1"/>
    <property type="molecule type" value="Genomic_DNA"/>
</dbReference>
<dbReference type="EC" id="2.7.8.-" evidence="17"/>
<feature type="binding site" evidence="17">
    <location>
        <position position="91"/>
    </location>
    <ligand>
        <name>Mg(2+)</name>
        <dbReference type="ChEBI" id="CHEBI:18420"/>
        <label>2</label>
    </ligand>
</feature>
<organism evidence="19 20">
    <name type="scientific">Corynebacterium massiliense DSM 45435</name>
    <dbReference type="NCBI Taxonomy" id="1121364"/>
    <lineage>
        <taxon>Bacteria</taxon>
        <taxon>Bacillati</taxon>
        <taxon>Actinomycetota</taxon>
        <taxon>Actinomycetes</taxon>
        <taxon>Mycobacteriales</taxon>
        <taxon>Corynebacteriaceae</taxon>
        <taxon>Corynebacterium</taxon>
    </lineage>
</organism>
<keyword evidence="7 17" id="KW-0808">Transferase</keyword>
<keyword evidence="12 17" id="KW-0472">Membrane</keyword>
<keyword evidence="17" id="KW-0443">Lipid metabolism</keyword>
<evidence type="ECO:0000256" key="5">
    <source>
        <dbReference type="ARBA" id="ARBA00011738"/>
    </source>
</evidence>
<evidence type="ECO:0000256" key="17">
    <source>
        <dbReference type="HAMAP-Rule" id="MF_02241"/>
    </source>
</evidence>
<evidence type="ECO:0000313" key="20">
    <source>
        <dbReference type="Proteomes" id="UP001220064"/>
    </source>
</evidence>
<evidence type="ECO:0000256" key="2">
    <source>
        <dbReference type="ARBA" id="ARBA00004805"/>
    </source>
</evidence>
<dbReference type="Proteomes" id="UP001220064">
    <property type="component" value="Chromosome"/>
</dbReference>
<comment type="cofactor">
    <cofactor evidence="17">
        <name>Mg(2+)</name>
        <dbReference type="ChEBI" id="CHEBI:18420"/>
    </cofactor>
    <text evidence="17">Contains a di-nuclear catalytic Mg(2+) center.</text>
</comment>
<evidence type="ECO:0000256" key="18">
    <source>
        <dbReference type="RuleBase" id="RU003750"/>
    </source>
</evidence>
<feature type="binding site" evidence="17">
    <location>
        <position position="66"/>
    </location>
    <ligand>
        <name>Mg(2+)</name>
        <dbReference type="ChEBI" id="CHEBI:18420"/>
        <label>2</label>
    </ligand>
</feature>
<comment type="function">
    <text evidence="17">Catalyzes the conjugation of the 1'-hydroxyl group of D-myo-inositol-3-phosphate (also named L-myo-inositol-1-phosphate) with a lipid tail of cytidine diphosphate diacylglycerol (CDP-DAG), forming phosphatidylinositol phosphate (PIP) and CMP. PIP is a precursor of phosphatidylinositol (PI) which is an essential lipid required for cell wall formation.</text>
</comment>
<comment type="caution">
    <text evidence="17">Lacks conserved residue(s) required for the propagation of feature annotation.</text>
</comment>
<comment type="similarity">
    <text evidence="4 17 18">Belongs to the CDP-alcohol phosphatidyltransferase class-I family.</text>
</comment>
<name>A0ABY7U7E4_9CORY</name>
<proteinExistence type="inferred from homology"/>
<dbReference type="Pfam" id="PF01066">
    <property type="entry name" value="CDP-OH_P_transf"/>
    <property type="match status" value="1"/>
</dbReference>
<keyword evidence="17" id="KW-1208">Phospholipid metabolism</keyword>
<keyword evidence="10 17" id="KW-0460">Magnesium</keyword>
<feature type="binding site" evidence="17">
    <location>
        <position position="80"/>
    </location>
    <ligand>
        <name>a CDP-1,2-diacyl-sn-glycerol</name>
        <dbReference type="ChEBI" id="CHEBI:58332"/>
    </ligand>
</feature>
<dbReference type="PROSITE" id="PS00379">
    <property type="entry name" value="CDP_ALCOHOL_P_TRANSF"/>
    <property type="match status" value="1"/>
</dbReference>
<evidence type="ECO:0000256" key="16">
    <source>
        <dbReference type="ARBA" id="ARBA00048865"/>
    </source>
</evidence>
<dbReference type="GO" id="GO:0003881">
    <property type="term" value="F:CDP-diacylglycerol-inositol 3-phosphatidyltransferase activity"/>
    <property type="evidence" value="ECO:0007669"/>
    <property type="project" value="UniProtKB-EC"/>
</dbReference>
<feature type="binding site" evidence="17">
    <location>
        <position position="87"/>
    </location>
    <ligand>
        <name>Mg(2+)</name>
        <dbReference type="ChEBI" id="CHEBI:18420"/>
        <label>2</label>
    </ligand>
</feature>
<evidence type="ECO:0000256" key="1">
    <source>
        <dbReference type="ARBA" id="ARBA00004651"/>
    </source>
</evidence>
<comment type="pathway">
    <text evidence="3">Lipid metabolism.</text>
</comment>
<dbReference type="NCBIfam" id="NF045883">
    <property type="entry name" value="PIPSynth"/>
    <property type="match status" value="1"/>
</dbReference>
<comment type="catalytic activity">
    <reaction evidence="13 17">
        <text>1,2-di-(9Z-octadecenoyl)-sn-glycero-3-cytidine-5'-diphosphate + 1D-myo-inositol 3-phosphate = 1,2-di-(9Z-octadecenoyl)-sn-glycero-3-phospho-(1D-myo-inositol-3-phosphate) + CMP + H(+)</text>
        <dbReference type="Rhea" id="RHEA:61216"/>
        <dbReference type="ChEBI" id="CHEBI:15378"/>
        <dbReference type="ChEBI" id="CHEBI:58401"/>
        <dbReference type="ChEBI" id="CHEBI:60377"/>
        <dbReference type="ChEBI" id="CHEBI:85356"/>
        <dbReference type="ChEBI" id="CHEBI:144472"/>
    </reaction>
</comment>
<evidence type="ECO:0000256" key="12">
    <source>
        <dbReference type="ARBA" id="ARBA00023136"/>
    </source>
</evidence>
<evidence type="ECO:0000256" key="13">
    <source>
        <dbReference type="ARBA" id="ARBA00023935"/>
    </source>
</evidence>
<keyword evidence="20" id="KW-1185">Reference proteome</keyword>
<evidence type="ECO:0000256" key="10">
    <source>
        <dbReference type="ARBA" id="ARBA00022842"/>
    </source>
</evidence>
<evidence type="ECO:0000256" key="6">
    <source>
        <dbReference type="ARBA" id="ARBA00022475"/>
    </source>
</evidence>
<feature type="binding site" evidence="17">
    <location>
        <position position="66"/>
    </location>
    <ligand>
        <name>Mg(2+)</name>
        <dbReference type="ChEBI" id="CHEBI:18420"/>
        <label>1</label>
    </ligand>
</feature>
<keyword evidence="17" id="KW-0594">Phospholipid biosynthesis</keyword>
<feature type="binding site" evidence="17">
    <location>
        <position position="74"/>
    </location>
    <ligand>
        <name>a CDP-1,2-diacyl-sn-glycerol</name>
        <dbReference type="ChEBI" id="CHEBI:58332"/>
    </ligand>
</feature>
<evidence type="ECO:0000256" key="11">
    <source>
        <dbReference type="ARBA" id="ARBA00022989"/>
    </source>
</evidence>
<reference evidence="19 20" key="1">
    <citation type="submission" date="2020-10" db="EMBL/GenBank/DDBJ databases">
        <title>Complete genome sequence of Corynebacterium massiliense DSM 45435, type strain of Corynebacterium massiliense.</title>
        <authorList>
            <person name="Busche T."/>
            <person name="Kalinowski J."/>
            <person name="Ruckert C."/>
        </authorList>
    </citation>
    <scope>NUCLEOTIDE SEQUENCE [LARGE SCALE GENOMIC DNA]</scope>
    <source>
        <strain evidence="19 20">DSM 45435</strain>
    </source>
</reference>
<feature type="binding site" evidence="17">
    <location>
        <position position="70"/>
    </location>
    <ligand>
        <name>a CDP-1,2-diacyl-sn-glycerol</name>
        <dbReference type="ChEBI" id="CHEBI:58332"/>
    </ligand>
</feature>
<dbReference type="InterPro" id="IPR044268">
    <property type="entry name" value="PIP_synthase_PgsA1"/>
</dbReference>
<dbReference type="InterPro" id="IPR043130">
    <property type="entry name" value="CDP-OH_PTrfase_TM_dom"/>
</dbReference>
<dbReference type="Gene3D" id="1.20.120.1760">
    <property type="match status" value="1"/>
</dbReference>
<evidence type="ECO:0000256" key="4">
    <source>
        <dbReference type="ARBA" id="ARBA00010441"/>
    </source>
</evidence>
<feature type="binding site" evidence="17">
    <location>
        <position position="87"/>
    </location>
    <ligand>
        <name>Mg(2+)</name>
        <dbReference type="ChEBI" id="CHEBI:18420"/>
        <label>1</label>
    </ligand>
</feature>
<feature type="binding site" evidence="17">
    <location>
        <position position="69"/>
    </location>
    <ligand>
        <name>Mg(2+)</name>
        <dbReference type="ChEBI" id="CHEBI:18420"/>
        <label>1</label>
    </ligand>
</feature>
<evidence type="ECO:0000256" key="14">
    <source>
        <dbReference type="ARBA" id="ARBA00024082"/>
    </source>
</evidence>
<dbReference type="InterPro" id="IPR000462">
    <property type="entry name" value="CDP-OH_P_trans"/>
</dbReference>
<feature type="binding site" evidence="17">
    <location>
        <begin position="29"/>
        <end position="32"/>
    </location>
    <ligand>
        <name>a CDP-1,2-diacyl-sn-glycerol</name>
        <dbReference type="ChEBI" id="CHEBI:58332"/>
    </ligand>
</feature>
<feature type="active site" description="Proton acceptor" evidence="17">
    <location>
        <position position="91"/>
    </location>
</feature>
<keyword evidence="6 17" id="KW-1003">Cell membrane</keyword>
<feature type="transmembrane region" description="Helical" evidence="17">
    <location>
        <begin position="155"/>
        <end position="181"/>
    </location>
</feature>
<accession>A0ABY7U7E4</accession>
<keyword evidence="9 17" id="KW-0479">Metal-binding</keyword>
<evidence type="ECO:0000256" key="8">
    <source>
        <dbReference type="ARBA" id="ARBA00022692"/>
    </source>
</evidence>